<keyword evidence="6" id="KW-0472">Membrane</keyword>
<name>A0A6C2TZ88_PONDE</name>
<dbReference type="PANTHER" id="PTHR30026">
    <property type="entry name" value="OUTER MEMBRANE PROTEIN TOLC"/>
    <property type="match status" value="1"/>
</dbReference>
<dbReference type="Gene3D" id="1.20.1600.10">
    <property type="entry name" value="Outer membrane efflux proteins (OEP)"/>
    <property type="match status" value="1"/>
</dbReference>
<evidence type="ECO:0000256" key="3">
    <source>
        <dbReference type="ARBA" id="ARBA00022448"/>
    </source>
</evidence>
<sequence length="435" mass="47803">MKTLFVLFTLIPSMLLAQTNGLSLAEVRSMVLAANPSVRESLQRIAAAEAVLKQVRSAYLPTISMTGSYGHIDASLHPDSMPDVRFSDSFKQAAAGMQGNWLLFDGFAREARSLGAKYGVRQSKELSEETRRLLILSATVSFRQAQLARQNVAIAERDHAYNKNLEEDARKRFLAGALPEADVHNFSIRALQAESTALQARLDYAVGCTVLAELMALPEAGLPEGMRPVSIDFAAPGRVPSMDGELQYALAHRPDFKAITSGQLVLAQQVRAAKGDLMPKVAAVGEVNYTDKEGWGNIEQHGNYDSYVGVAASWDLFAGGRKVNAVKQAQAEMRALEEQQEALRLSIRSGLRQRINEAETAKAVFERQEKIHDLSIKVRDSVEKSYKAGMASITRLNEAQTDLVRARGAYSSSYIAYRLILNELDIETGRVLESL</sequence>
<feature type="signal peptide" evidence="9">
    <location>
        <begin position="1"/>
        <end position="17"/>
    </location>
</feature>
<dbReference type="SUPFAM" id="SSF56954">
    <property type="entry name" value="Outer membrane efflux proteins (OEP)"/>
    <property type="match status" value="1"/>
</dbReference>
<evidence type="ECO:0008006" key="12">
    <source>
        <dbReference type="Google" id="ProtNLM"/>
    </source>
</evidence>
<dbReference type="GO" id="GO:0015562">
    <property type="term" value="F:efflux transmembrane transporter activity"/>
    <property type="evidence" value="ECO:0007669"/>
    <property type="project" value="InterPro"/>
</dbReference>
<dbReference type="GO" id="GO:0015288">
    <property type="term" value="F:porin activity"/>
    <property type="evidence" value="ECO:0007669"/>
    <property type="project" value="TreeGrafter"/>
</dbReference>
<dbReference type="PANTHER" id="PTHR30026:SF20">
    <property type="entry name" value="OUTER MEMBRANE PROTEIN TOLC"/>
    <property type="match status" value="1"/>
</dbReference>
<gene>
    <name evidence="10" type="ORF">PDESU_01453</name>
</gene>
<feature type="coiled-coil region" evidence="8">
    <location>
        <begin position="326"/>
        <end position="368"/>
    </location>
</feature>
<evidence type="ECO:0000256" key="1">
    <source>
        <dbReference type="ARBA" id="ARBA00004442"/>
    </source>
</evidence>
<dbReference type="Proteomes" id="UP000366872">
    <property type="component" value="Unassembled WGS sequence"/>
</dbReference>
<keyword evidence="3" id="KW-0813">Transport</keyword>
<reference evidence="10 11" key="1">
    <citation type="submission" date="2019-04" db="EMBL/GenBank/DDBJ databases">
        <authorList>
            <person name="Van Vliet M D."/>
        </authorList>
    </citation>
    <scope>NUCLEOTIDE SEQUENCE [LARGE SCALE GENOMIC DNA]</scope>
    <source>
        <strain evidence="10 11">F1</strain>
    </source>
</reference>
<dbReference type="InterPro" id="IPR003423">
    <property type="entry name" value="OMP_efflux"/>
</dbReference>
<keyword evidence="9" id="KW-0732">Signal</keyword>
<evidence type="ECO:0000256" key="4">
    <source>
        <dbReference type="ARBA" id="ARBA00022452"/>
    </source>
</evidence>
<dbReference type="EMBL" id="CAAHFG010000001">
    <property type="protein sequence ID" value="VGO12899.1"/>
    <property type="molecule type" value="Genomic_DNA"/>
</dbReference>
<dbReference type="GO" id="GO:0009279">
    <property type="term" value="C:cell outer membrane"/>
    <property type="evidence" value="ECO:0007669"/>
    <property type="project" value="UniProtKB-SubCell"/>
</dbReference>
<evidence type="ECO:0000256" key="7">
    <source>
        <dbReference type="ARBA" id="ARBA00023237"/>
    </source>
</evidence>
<keyword evidence="7" id="KW-0998">Cell outer membrane</keyword>
<evidence type="ECO:0000256" key="6">
    <source>
        <dbReference type="ARBA" id="ARBA00023136"/>
    </source>
</evidence>
<comment type="similarity">
    <text evidence="2">Belongs to the outer membrane factor (OMF) (TC 1.B.17) family.</text>
</comment>
<keyword evidence="5" id="KW-0812">Transmembrane</keyword>
<dbReference type="InterPro" id="IPR051906">
    <property type="entry name" value="TolC-like"/>
</dbReference>
<accession>A0A6C2TZ88</accession>
<organism evidence="10 11">
    <name type="scientific">Pontiella desulfatans</name>
    <dbReference type="NCBI Taxonomy" id="2750659"/>
    <lineage>
        <taxon>Bacteria</taxon>
        <taxon>Pseudomonadati</taxon>
        <taxon>Kiritimatiellota</taxon>
        <taxon>Kiritimatiellia</taxon>
        <taxon>Kiritimatiellales</taxon>
        <taxon>Pontiellaceae</taxon>
        <taxon>Pontiella</taxon>
    </lineage>
</organism>
<evidence type="ECO:0000313" key="11">
    <source>
        <dbReference type="Proteomes" id="UP000366872"/>
    </source>
</evidence>
<evidence type="ECO:0000256" key="9">
    <source>
        <dbReference type="SAM" id="SignalP"/>
    </source>
</evidence>
<keyword evidence="11" id="KW-1185">Reference proteome</keyword>
<feature type="chain" id="PRO_5025343305" description="Outer membrane protein TolC" evidence="9">
    <location>
        <begin position="18"/>
        <end position="435"/>
    </location>
</feature>
<dbReference type="AlphaFoldDB" id="A0A6C2TZ88"/>
<keyword evidence="4" id="KW-1134">Transmembrane beta strand</keyword>
<protein>
    <recommendedName>
        <fullName evidence="12">Outer membrane protein TolC</fullName>
    </recommendedName>
</protein>
<evidence type="ECO:0000256" key="8">
    <source>
        <dbReference type="SAM" id="Coils"/>
    </source>
</evidence>
<evidence type="ECO:0000313" key="10">
    <source>
        <dbReference type="EMBL" id="VGO12899.1"/>
    </source>
</evidence>
<dbReference type="Pfam" id="PF02321">
    <property type="entry name" value="OEP"/>
    <property type="match status" value="2"/>
</dbReference>
<dbReference type="RefSeq" id="WP_136078524.1">
    <property type="nucleotide sequence ID" value="NZ_CAAHFG010000001.1"/>
</dbReference>
<evidence type="ECO:0000256" key="5">
    <source>
        <dbReference type="ARBA" id="ARBA00022692"/>
    </source>
</evidence>
<keyword evidence="8" id="KW-0175">Coiled coil</keyword>
<dbReference type="GO" id="GO:1990281">
    <property type="term" value="C:efflux pump complex"/>
    <property type="evidence" value="ECO:0007669"/>
    <property type="project" value="TreeGrafter"/>
</dbReference>
<comment type="subcellular location">
    <subcellularLocation>
        <location evidence="1">Cell outer membrane</location>
    </subcellularLocation>
</comment>
<evidence type="ECO:0000256" key="2">
    <source>
        <dbReference type="ARBA" id="ARBA00007613"/>
    </source>
</evidence>
<proteinExistence type="inferred from homology"/>